<evidence type="ECO:0000256" key="5">
    <source>
        <dbReference type="ARBA" id="ARBA00022806"/>
    </source>
</evidence>
<dbReference type="InterPro" id="IPR000330">
    <property type="entry name" value="SNF2_N"/>
</dbReference>
<dbReference type="Pfam" id="PF00271">
    <property type="entry name" value="Helicase_C"/>
    <property type="match status" value="1"/>
</dbReference>
<dbReference type="Gene3D" id="3.40.50.300">
    <property type="entry name" value="P-loop containing nucleotide triphosphate hydrolases"/>
    <property type="match status" value="1"/>
</dbReference>
<dbReference type="GO" id="GO:0034728">
    <property type="term" value="P:nucleosome organization"/>
    <property type="evidence" value="ECO:0007669"/>
    <property type="project" value="TreeGrafter"/>
</dbReference>
<reference evidence="12" key="1">
    <citation type="journal article" date="2014" name="Genome Biol. Evol.">
        <title>Gene Loss Rather Than Gene Gain Is Associated with a Host Jump from Monocots to Dicots in the Smut Fungus Melanopsichium pennsylvanicum.</title>
        <authorList>
            <person name="Sharma R."/>
            <person name="Mishra B."/>
            <person name="Runge F."/>
            <person name="Thines M."/>
        </authorList>
    </citation>
    <scope>NUCLEOTIDE SEQUENCE</scope>
    <source>
        <strain evidence="12">4</strain>
    </source>
</reference>
<dbReference type="InterPro" id="IPR015194">
    <property type="entry name" value="ISWI_HAND-dom"/>
</dbReference>
<dbReference type="FunFam" id="1.10.1040.30:FF:000003">
    <property type="entry name" value="ISWI chromatin-remodeling complex ATPase ISW2"/>
    <property type="match status" value="1"/>
</dbReference>
<dbReference type="PANTHER" id="PTHR45623">
    <property type="entry name" value="CHROMODOMAIN-HELICASE-DNA-BINDING PROTEIN 3-RELATED-RELATED"/>
    <property type="match status" value="1"/>
</dbReference>
<feature type="compositionally biased region" description="Basic and acidic residues" evidence="8">
    <location>
        <begin position="89"/>
        <end position="110"/>
    </location>
</feature>
<dbReference type="InterPro" id="IPR001005">
    <property type="entry name" value="SANT/Myb"/>
</dbReference>
<dbReference type="GO" id="GO:0005524">
    <property type="term" value="F:ATP binding"/>
    <property type="evidence" value="ECO:0007669"/>
    <property type="project" value="UniProtKB-KW"/>
</dbReference>
<dbReference type="CDD" id="cd18793">
    <property type="entry name" value="SF2_C_SNF"/>
    <property type="match status" value="1"/>
</dbReference>
<dbReference type="CDD" id="cd00167">
    <property type="entry name" value="SANT"/>
    <property type="match status" value="1"/>
</dbReference>
<dbReference type="SUPFAM" id="SSF101224">
    <property type="entry name" value="HAND domain of the nucleosome remodeling ATPase ISWI"/>
    <property type="match status" value="1"/>
</dbReference>
<keyword evidence="3" id="KW-0547">Nucleotide-binding</keyword>
<feature type="compositionally biased region" description="Basic and acidic residues" evidence="8">
    <location>
        <begin position="21"/>
        <end position="33"/>
    </location>
</feature>
<dbReference type="FunFam" id="3.40.50.300:FF:000082">
    <property type="entry name" value="ISWI chromatin remodeling complex ATPase ISW1"/>
    <property type="match status" value="1"/>
</dbReference>
<dbReference type="Pfam" id="PF09110">
    <property type="entry name" value="HAND"/>
    <property type="match status" value="1"/>
</dbReference>
<feature type="region of interest" description="Disordered" evidence="8">
    <location>
        <begin position="171"/>
        <end position="199"/>
    </location>
</feature>
<feature type="region of interest" description="Disordered" evidence="8">
    <location>
        <begin position="1"/>
        <end position="128"/>
    </location>
</feature>
<dbReference type="SMART" id="SM00490">
    <property type="entry name" value="HELICc"/>
    <property type="match status" value="1"/>
</dbReference>
<feature type="region of interest" description="Disordered" evidence="8">
    <location>
        <begin position="1060"/>
        <end position="1100"/>
    </location>
</feature>
<dbReference type="SMART" id="SM00717">
    <property type="entry name" value="SANT"/>
    <property type="match status" value="2"/>
</dbReference>
<dbReference type="InterPro" id="IPR036306">
    <property type="entry name" value="ISWI_HAND-dom_sf"/>
</dbReference>
<feature type="compositionally biased region" description="Polar residues" evidence="8">
    <location>
        <begin position="36"/>
        <end position="59"/>
    </location>
</feature>
<dbReference type="SUPFAM" id="SSF46689">
    <property type="entry name" value="Homeodomain-like"/>
    <property type="match status" value="2"/>
</dbReference>
<feature type="domain" description="Helicase C-terminal" evidence="10">
    <location>
        <begin position="530"/>
        <end position="681"/>
    </location>
</feature>
<dbReference type="SUPFAM" id="SSF52540">
    <property type="entry name" value="P-loop containing nucleoside triphosphate hydrolases"/>
    <property type="match status" value="2"/>
</dbReference>
<dbReference type="InterPro" id="IPR027417">
    <property type="entry name" value="P-loop_NTPase"/>
</dbReference>
<dbReference type="GO" id="GO:0016887">
    <property type="term" value="F:ATP hydrolysis activity"/>
    <property type="evidence" value="ECO:0007669"/>
    <property type="project" value="TreeGrafter"/>
</dbReference>
<dbReference type="Pfam" id="PF00176">
    <property type="entry name" value="SNF2-rel_dom"/>
    <property type="match status" value="1"/>
</dbReference>
<dbReference type="InterPro" id="IPR044754">
    <property type="entry name" value="Isw1/2_DEXHc"/>
</dbReference>
<sequence length="1100" mass="126629">MSEPNGTNGHLKPSALPPAMRDAKNWEDQDKLSDYIPNSTDLSRAPTASASVSRAQTPPNKREADSDQEDADQLDEDGNVPMSPSKTPRQLEKEREKNERAAARKQERAVKAAQNQTLASTREEMDKSKLADSMKRFSYLLGQTELFQHFIDIKKERDEEFAKMLEESQAAFGKKTKKRGDNRRRKTEKEEDEELLKEGGEDEEDAFVFNESPAYVKGGTMRDYQVQGLNWMISLYHNGINGILADEMGLGKTLQTISFLGYLRDFRNTSGFHLVVVPKSTLDNWYREFHRWVPGFNVVTLKGSKEERDKVIQDHLLPQDFDVLITTYEMCLREKSALKKLSWEYIVIDEAHRIKNVDSMLSQIVRAFNSRSRLLITGTPLQNNLMELWSLLNFLLPDVFSNSEDFESWFKGKGDENQDQVVQQLHKVLRPFLLRRVKADVEKSLLPKKEINIFVGLTDMQRRWYKSILEKDIDAVNGGVGRKEGKTRLLNIVMQLRKCCNHPYLFDGAEPGPPFTTDEHLVDNSGKMVILDRLLKKMREKGSRVLIFSQMSRMLDILEDYCLFREYQYCRIDGGTAHEDRIAAIDEYNKPGSEKFIFLLTTRAGGLGINLTTADIVVLFDSDWNPQADLQAMDRAHRIGQTKQVYVFRFVTEHAIEERILDRAAQKLRLDQLVIQQGRAQQAAKAAQSKEDLVDMIQHGAEKIISNKEDMSINEDIDAIISKGEERTQAIQAKYQGLNLDDLNNFKSDTVYNWEGNDFSERKPIGQLWIEPSKRERKANYSIDNYYRDAMRVGAKPTQPKAPRAPKQINVNDFQFYPARLSELQDRETAAYQRSIGYRVPAKEASDDMTAEEAEEERKKEQEFIDTAEALTEEEVQEKEELAQEGFGNWNRREFQIFVRGCERYGRKSFGLIAADMPDSSKTEKEIKEYSKVFWDRMQELTEYQKLIDRIEEGEKKLVKQQLQESVIKRKVNSYRQPLLQLKIHYGQNKGKSYSEEEDRFLLVKLAEYGLGEGDTYDKIKKDVMGYSGFRFDWFIKSRTPQELGRRCNTLVLLVLKEVEDEESKTKGGNKKRALDTGSNAGSSRQSTPAAAGAAKKKKK</sequence>
<dbReference type="InterPro" id="IPR038718">
    <property type="entry name" value="SNF2-like_sf"/>
</dbReference>
<feature type="domain" description="Helicase ATP-binding" evidence="9">
    <location>
        <begin position="233"/>
        <end position="398"/>
    </location>
</feature>
<dbReference type="GO" id="GO:0031491">
    <property type="term" value="F:nucleosome binding"/>
    <property type="evidence" value="ECO:0007669"/>
    <property type="project" value="InterPro"/>
</dbReference>
<dbReference type="GO" id="GO:0000785">
    <property type="term" value="C:chromatin"/>
    <property type="evidence" value="ECO:0007669"/>
    <property type="project" value="TreeGrafter"/>
</dbReference>
<comment type="subcellular location">
    <subcellularLocation>
        <location evidence="1">Nucleus</location>
    </subcellularLocation>
</comment>
<keyword evidence="6" id="KW-0067">ATP-binding</keyword>
<proteinExistence type="inferred from homology"/>
<evidence type="ECO:0000256" key="6">
    <source>
        <dbReference type="ARBA" id="ARBA00022840"/>
    </source>
</evidence>
<dbReference type="AlphaFoldDB" id="A0A077QU43"/>
<feature type="region of interest" description="Disordered" evidence="8">
    <location>
        <begin position="843"/>
        <end position="863"/>
    </location>
</feature>
<dbReference type="Gene3D" id="3.40.50.10810">
    <property type="entry name" value="Tandem AAA-ATPase domain"/>
    <property type="match status" value="1"/>
</dbReference>
<dbReference type="GO" id="GO:0003677">
    <property type="term" value="F:DNA binding"/>
    <property type="evidence" value="ECO:0007669"/>
    <property type="project" value="InterPro"/>
</dbReference>
<dbReference type="InterPro" id="IPR014001">
    <property type="entry name" value="Helicase_ATP-bd"/>
</dbReference>
<dbReference type="Pfam" id="PF09111">
    <property type="entry name" value="SLIDE"/>
    <property type="match status" value="1"/>
</dbReference>
<feature type="domain" description="SANT" evidence="11">
    <location>
        <begin position="885"/>
        <end position="939"/>
    </location>
</feature>
<dbReference type="InterPro" id="IPR049730">
    <property type="entry name" value="SNF2/RAD54-like_C"/>
</dbReference>
<dbReference type="InterPro" id="IPR001650">
    <property type="entry name" value="Helicase_C-like"/>
</dbReference>
<evidence type="ECO:0000313" key="12">
    <source>
        <dbReference type="EMBL" id="CDI53430.1"/>
    </source>
</evidence>
<evidence type="ECO:0000256" key="4">
    <source>
        <dbReference type="ARBA" id="ARBA00022801"/>
    </source>
</evidence>
<dbReference type="EMBL" id="HG529578">
    <property type="protein sequence ID" value="CDI53430.1"/>
    <property type="molecule type" value="Genomic_DNA"/>
</dbReference>
<evidence type="ECO:0000259" key="9">
    <source>
        <dbReference type="PROSITE" id="PS51192"/>
    </source>
</evidence>
<keyword evidence="7" id="KW-0539">Nucleus</keyword>
<evidence type="ECO:0000256" key="2">
    <source>
        <dbReference type="ARBA" id="ARBA00009687"/>
    </source>
</evidence>
<dbReference type="GO" id="GO:0140658">
    <property type="term" value="F:ATP-dependent chromatin remodeler activity"/>
    <property type="evidence" value="ECO:0007669"/>
    <property type="project" value="TreeGrafter"/>
</dbReference>
<evidence type="ECO:0000259" key="11">
    <source>
        <dbReference type="PROSITE" id="PS51293"/>
    </source>
</evidence>
<dbReference type="InterPro" id="IPR017884">
    <property type="entry name" value="SANT_dom"/>
</dbReference>
<dbReference type="GO" id="GO:0042393">
    <property type="term" value="F:histone binding"/>
    <property type="evidence" value="ECO:0007669"/>
    <property type="project" value="TreeGrafter"/>
</dbReference>
<evidence type="ECO:0000256" key="1">
    <source>
        <dbReference type="ARBA" id="ARBA00004123"/>
    </source>
</evidence>
<protein>
    <submittedName>
        <fullName evidence="12">Probable ISW2-ATPase component of a two subunit chromatin remodeling complex</fullName>
    </submittedName>
</protein>
<dbReference type="PROSITE" id="PS51293">
    <property type="entry name" value="SANT"/>
    <property type="match status" value="1"/>
</dbReference>
<dbReference type="InterPro" id="IPR015195">
    <property type="entry name" value="SLIDE"/>
</dbReference>
<dbReference type="FunFam" id="3.40.50.10810:FF:000036">
    <property type="entry name" value="Chromatin remodelling complex ATPase chain"/>
    <property type="match status" value="1"/>
</dbReference>
<organism evidence="12">
    <name type="scientific">Melanopsichium pennsylvanicum 4</name>
    <dbReference type="NCBI Taxonomy" id="1398559"/>
    <lineage>
        <taxon>Eukaryota</taxon>
        <taxon>Fungi</taxon>
        <taxon>Dikarya</taxon>
        <taxon>Basidiomycota</taxon>
        <taxon>Ustilaginomycotina</taxon>
        <taxon>Ustilaginomycetes</taxon>
        <taxon>Ustilaginales</taxon>
        <taxon>Ustilaginaceae</taxon>
        <taxon>Melanopsichium</taxon>
    </lineage>
</organism>
<name>A0A077QU43_9BASI</name>
<feature type="compositionally biased region" description="Acidic residues" evidence="8">
    <location>
        <begin position="66"/>
        <end position="78"/>
    </location>
</feature>
<keyword evidence="4" id="KW-0378">Hydrolase</keyword>
<feature type="compositionally biased region" description="Polar residues" evidence="8">
    <location>
        <begin position="1077"/>
        <end position="1089"/>
    </location>
</feature>
<evidence type="ECO:0000256" key="7">
    <source>
        <dbReference type="ARBA" id="ARBA00023242"/>
    </source>
</evidence>
<comment type="similarity">
    <text evidence="2">Belongs to the SNF2/RAD54 helicase family. ISWI subfamily.</text>
</comment>
<feature type="compositionally biased region" description="Acidic residues" evidence="8">
    <location>
        <begin position="190"/>
        <end position="199"/>
    </location>
</feature>
<evidence type="ECO:0000259" key="10">
    <source>
        <dbReference type="PROSITE" id="PS51194"/>
    </source>
</evidence>
<dbReference type="CDD" id="cd17997">
    <property type="entry name" value="DEXHc_SMARCA1_SMARCA5"/>
    <property type="match status" value="1"/>
</dbReference>
<dbReference type="Gene3D" id="1.10.10.60">
    <property type="entry name" value="Homeodomain-like"/>
    <property type="match status" value="2"/>
</dbReference>
<keyword evidence="5" id="KW-0347">Helicase</keyword>
<evidence type="ECO:0000256" key="3">
    <source>
        <dbReference type="ARBA" id="ARBA00022741"/>
    </source>
</evidence>
<dbReference type="SMART" id="SM00487">
    <property type="entry name" value="DEXDc"/>
    <property type="match status" value="1"/>
</dbReference>
<dbReference type="GO" id="GO:0005634">
    <property type="term" value="C:nucleus"/>
    <property type="evidence" value="ECO:0007669"/>
    <property type="project" value="UniProtKB-SubCell"/>
</dbReference>
<dbReference type="InterPro" id="IPR009057">
    <property type="entry name" value="Homeodomain-like_sf"/>
</dbReference>
<dbReference type="PANTHER" id="PTHR45623:SF49">
    <property type="entry name" value="SWI_SNF-RELATED MATRIX-ASSOCIATED ACTIN-DEPENDENT REGULATOR OF CHROMATIN SUBFAMILY A MEMBER 5"/>
    <property type="match status" value="1"/>
</dbReference>
<dbReference type="PROSITE" id="PS51192">
    <property type="entry name" value="HELICASE_ATP_BIND_1"/>
    <property type="match status" value="1"/>
</dbReference>
<dbReference type="GO" id="GO:0004386">
    <property type="term" value="F:helicase activity"/>
    <property type="evidence" value="ECO:0007669"/>
    <property type="project" value="UniProtKB-KW"/>
</dbReference>
<dbReference type="Gene3D" id="1.10.1040.30">
    <property type="entry name" value="ISWI, HAND domain"/>
    <property type="match status" value="1"/>
</dbReference>
<accession>A0A077QU43</accession>
<evidence type="ECO:0000256" key="8">
    <source>
        <dbReference type="SAM" id="MobiDB-lite"/>
    </source>
</evidence>
<dbReference type="PROSITE" id="PS51194">
    <property type="entry name" value="HELICASE_CTER"/>
    <property type="match status" value="1"/>
</dbReference>
<feature type="compositionally biased region" description="Basic residues" evidence="8">
    <location>
        <begin position="174"/>
        <end position="186"/>
    </location>
</feature>